<name>X1B7T1_9ZZZZ</name>
<sequence>MIYRVKNKTRGPVQLALIRRDGQGTQVIVLPRGQEFDIPEEVYSGQIRNLETSGRVIIEEIYTK</sequence>
<protein>
    <submittedName>
        <fullName evidence="1">Uncharacterized protein</fullName>
    </submittedName>
</protein>
<proteinExistence type="predicted"/>
<dbReference type="EMBL" id="BART01017406">
    <property type="protein sequence ID" value="GAG77352.1"/>
    <property type="molecule type" value="Genomic_DNA"/>
</dbReference>
<evidence type="ECO:0000313" key="1">
    <source>
        <dbReference type="EMBL" id="GAG77352.1"/>
    </source>
</evidence>
<gene>
    <name evidence="1" type="ORF">S01H4_33146</name>
</gene>
<reference evidence="1" key="1">
    <citation type="journal article" date="2014" name="Front. Microbiol.">
        <title>High frequency of phylogenetically diverse reductive dehalogenase-homologous genes in deep subseafloor sedimentary metagenomes.</title>
        <authorList>
            <person name="Kawai M."/>
            <person name="Futagami T."/>
            <person name="Toyoda A."/>
            <person name="Takaki Y."/>
            <person name="Nishi S."/>
            <person name="Hori S."/>
            <person name="Arai W."/>
            <person name="Tsubouchi T."/>
            <person name="Morono Y."/>
            <person name="Uchiyama I."/>
            <person name="Ito T."/>
            <person name="Fujiyama A."/>
            <person name="Inagaki F."/>
            <person name="Takami H."/>
        </authorList>
    </citation>
    <scope>NUCLEOTIDE SEQUENCE</scope>
    <source>
        <strain evidence="1">Expedition CK06-06</strain>
    </source>
</reference>
<accession>X1B7T1</accession>
<dbReference type="AlphaFoldDB" id="X1B7T1"/>
<organism evidence="1">
    <name type="scientific">marine sediment metagenome</name>
    <dbReference type="NCBI Taxonomy" id="412755"/>
    <lineage>
        <taxon>unclassified sequences</taxon>
        <taxon>metagenomes</taxon>
        <taxon>ecological metagenomes</taxon>
    </lineage>
</organism>
<comment type="caution">
    <text evidence="1">The sequence shown here is derived from an EMBL/GenBank/DDBJ whole genome shotgun (WGS) entry which is preliminary data.</text>
</comment>